<reference evidence="3" key="1">
    <citation type="submission" date="2019-11" db="EMBL/GenBank/DDBJ databases">
        <title>Isolation and characterization of a novel species in the genus Sulfuriferula.</title>
        <authorList>
            <person name="Mochizuki J."/>
            <person name="Kojima H."/>
            <person name="Fukui M."/>
        </authorList>
    </citation>
    <scope>NUCLEOTIDE SEQUENCE [LARGE SCALE GENOMIC DNA]</scope>
    <source>
        <strain evidence="3">SGTM</strain>
    </source>
</reference>
<sequence length="191" mass="20521">MHFNKGQFTGHSFMLLCLLLLSVFTLTACKPKNPEMVGGLSVEVLNYSQEAIDYVKINGNIVRNGADAAKIGGAMGGGSSCCSGEISSIKPTANVTVESVRFANGKSGDVIIETYTTQAVVELPFPDSMGTLVVHILPGRKVVLEVAPGPSRPRQDLMDAQIKALGLTKVETDSSYMRSERPKYTGYYKPD</sequence>
<dbReference type="EMBL" id="AP021881">
    <property type="protein sequence ID" value="BBP00036.1"/>
    <property type="molecule type" value="Genomic_DNA"/>
</dbReference>
<dbReference type="Proteomes" id="UP000463939">
    <property type="component" value="Chromosome"/>
</dbReference>
<keyword evidence="3" id="KW-1185">Reference proteome</keyword>
<dbReference type="PROSITE" id="PS51257">
    <property type="entry name" value="PROKAR_LIPOPROTEIN"/>
    <property type="match status" value="1"/>
</dbReference>
<dbReference type="InterPro" id="IPR021733">
    <property type="entry name" value="DUF3304"/>
</dbReference>
<dbReference type="RefSeq" id="WP_162084006.1">
    <property type="nucleotide sequence ID" value="NZ_AP021881.1"/>
</dbReference>
<keyword evidence="1" id="KW-0732">Signal</keyword>
<protein>
    <recommendedName>
        <fullName evidence="4">DUF3304 domain-containing protein</fullName>
    </recommendedName>
</protein>
<feature type="signal peptide" evidence="1">
    <location>
        <begin position="1"/>
        <end position="28"/>
    </location>
</feature>
<dbReference type="AlphaFoldDB" id="A0A809REH4"/>
<accession>A0A809REH4</accession>
<dbReference type="Pfam" id="PF11745">
    <property type="entry name" value="DUF3304"/>
    <property type="match status" value="1"/>
</dbReference>
<gene>
    <name evidence="2" type="ORF">SFSGTM_07440</name>
</gene>
<proteinExistence type="predicted"/>
<evidence type="ECO:0000256" key="1">
    <source>
        <dbReference type="SAM" id="SignalP"/>
    </source>
</evidence>
<name>A0A809REH4_9PROT</name>
<evidence type="ECO:0008006" key="4">
    <source>
        <dbReference type="Google" id="ProtNLM"/>
    </source>
</evidence>
<organism evidence="2 3">
    <name type="scientific">Sulfuriferula nivalis</name>
    <dbReference type="NCBI Taxonomy" id="2675298"/>
    <lineage>
        <taxon>Bacteria</taxon>
        <taxon>Pseudomonadati</taxon>
        <taxon>Pseudomonadota</taxon>
        <taxon>Betaproteobacteria</taxon>
        <taxon>Nitrosomonadales</taxon>
        <taxon>Sulfuricellaceae</taxon>
        <taxon>Sulfuriferula</taxon>
    </lineage>
</organism>
<evidence type="ECO:0000313" key="3">
    <source>
        <dbReference type="Proteomes" id="UP000463939"/>
    </source>
</evidence>
<feature type="chain" id="PRO_5032568857" description="DUF3304 domain-containing protein" evidence="1">
    <location>
        <begin position="29"/>
        <end position="191"/>
    </location>
</feature>
<dbReference type="KEGG" id="sniv:SFSGTM_07440"/>
<evidence type="ECO:0000313" key="2">
    <source>
        <dbReference type="EMBL" id="BBP00036.1"/>
    </source>
</evidence>